<evidence type="ECO:0000256" key="1">
    <source>
        <dbReference type="ARBA" id="ARBA00009986"/>
    </source>
</evidence>
<dbReference type="Gene3D" id="3.40.605.10">
    <property type="entry name" value="Aldehyde Dehydrogenase, Chain A, domain 1"/>
    <property type="match status" value="1"/>
</dbReference>
<dbReference type="InterPro" id="IPR016163">
    <property type="entry name" value="Ald_DH_C"/>
</dbReference>
<dbReference type="AlphaFoldDB" id="A0A6N0JGH8"/>
<dbReference type="InterPro" id="IPR016162">
    <property type="entry name" value="Ald_DH_N"/>
</dbReference>
<dbReference type="PROSITE" id="PS00687">
    <property type="entry name" value="ALDEHYDE_DEHYDR_GLU"/>
    <property type="match status" value="1"/>
</dbReference>
<reference evidence="6 7" key="1">
    <citation type="submission" date="2020-05" db="EMBL/GenBank/DDBJ databases">
        <title>FDA dAtabase for Regulatory Grade micrObial Sequences (FDA-ARGOS): Supporting development and validation of Infectious Disease Dx tests.</title>
        <authorList>
            <person name="Sproer C."/>
            <person name="Gronow S."/>
            <person name="Severitt S."/>
            <person name="Schroder I."/>
            <person name="Tallon L."/>
            <person name="Sadzewicz L."/>
            <person name="Zhao X."/>
            <person name="Vavikolanu K."/>
            <person name="Mehta A."/>
            <person name="Aluvathingal J."/>
            <person name="Nadendla S."/>
            <person name="Myers T."/>
            <person name="Yan Y."/>
            <person name="Sichtig H."/>
        </authorList>
    </citation>
    <scope>NUCLEOTIDE SEQUENCE [LARGE SCALE GENOMIC DNA]</scope>
    <source>
        <strain evidence="6 7">FDAARGOS_787</strain>
    </source>
</reference>
<dbReference type="RefSeq" id="WP_174715893.1">
    <property type="nucleotide sequence ID" value="NZ_CP054569.1"/>
</dbReference>
<protein>
    <submittedName>
        <fullName evidence="6">Aldehyde dehydrogenase family protein</fullName>
    </submittedName>
</protein>
<feature type="active site" evidence="3">
    <location>
        <position position="260"/>
    </location>
</feature>
<proteinExistence type="inferred from homology"/>
<accession>A0A6N0JGH8</accession>
<evidence type="ECO:0000313" key="6">
    <source>
        <dbReference type="EMBL" id="QKQ46189.1"/>
    </source>
</evidence>
<evidence type="ECO:0000256" key="2">
    <source>
        <dbReference type="ARBA" id="ARBA00023002"/>
    </source>
</evidence>
<keyword evidence="2 4" id="KW-0560">Oxidoreductase</keyword>
<dbReference type="Gene3D" id="3.40.309.10">
    <property type="entry name" value="Aldehyde Dehydrogenase, Chain A, domain 2"/>
    <property type="match status" value="1"/>
</dbReference>
<dbReference type="Pfam" id="PF00171">
    <property type="entry name" value="Aldedh"/>
    <property type="match status" value="1"/>
</dbReference>
<dbReference type="InterPro" id="IPR016161">
    <property type="entry name" value="Ald_DH/histidinol_DH"/>
</dbReference>
<evidence type="ECO:0000259" key="5">
    <source>
        <dbReference type="Pfam" id="PF00171"/>
    </source>
</evidence>
<organism evidence="6 7">
    <name type="scientific">Achromobacter denitrificans</name>
    <name type="common">Alcaligenes denitrificans</name>
    <dbReference type="NCBI Taxonomy" id="32002"/>
    <lineage>
        <taxon>Bacteria</taxon>
        <taxon>Pseudomonadati</taxon>
        <taxon>Pseudomonadota</taxon>
        <taxon>Betaproteobacteria</taxon>
        <taxon>Burkholderiales</taxon>
        <taxon>Alcaligenaceae</taxon>
        <taxon>Achromobacter</taxon>
    </lineage>
</organism>
<feature type="domain" description="Aldehyde dehydrogenase" evidence="5">
    <location>
        <begin position="32"/>
        <end position="488"/>
    </location>
</feature>
<dbReference type="Proteomes" id="UP000509782">
    <property type="component" value="Chromosome"/>
</dbReference>
<dbReference type="InterPro" id="IPR029510">
    <property type="entry name" value="Ald_DH_CS_GLU"/>
</dbReference>
<dbReference type="SUPFAM" id="SSF53720">
    <property type="entry name" value="ALDH-like"/>
    <property type="match status" value="1"/>
</dbReference>
<dbReference type="FunFam" id="3.40.605.10:FF:000007">
    <property type="entry name" value="NAD/NADP-dependent betaine aldehyde dehydrogenase"/>
    <property type="match status" value="1"/>
</dbReference>
<dbReference type="PANTHER" id="PTHR11699">
    <property type="entry name" value="ALDEHYDE DEHYDROGENASE-RELATED"/>
    <property type="match status" value="1"/>
</dbReference>
<gene>
    <name evidence="6" type="ORF">FOC81_05605</name>
</gene>
<dbReference type="EMBL" id="CP054569">
    <property type="protein sequence ID" value="QKQ46189.1"/>
    <property type="molecule type" value="Genomic_DNA"/>
</dbReference>
<comment type="similarity">
    <text evidence="1 4">Belongs to the aldehyde dehydrogenase family.</text>
</comment>
<dbReference type="InterPro" id="IPR015590">
    <property type="entry name" value="Aldehyde_DH_dom"/>
</dbReference>
<evidence type="ECO:0000256" key="4">
    <source>
        <dbReference type="RuleBase" id="RU003345"/>
    </source>
</evidence>
<name>A0A6N0JGH8_ACHDE</name>
<sequence>MAGRTHKTASGDLQLPANNGVFYDGGWHAPLSDRWTDVVAPGTGERLMRVADAGAEDVARAASAARAGARAWRRTAPLARAATLRKMAQRLRENARELALLDALDCGNPVSEMGSDVMVAAALLEFFAGLVTELKGDTIPMGHAALDYTEREPVGVVARIVAYNHPLLFAMGKLAAPLATGNAVIIKPPVQAPLSALRCAELIGDLLPPGVFSLIPGGADAGAALAASPDVDMIGLVGSIPTGRRVMQAAAARLKPVALELGGKNPFIACPDVDAALVASAIVDGMNFTWCGQSCGSTSRAFVHRSIYDTVCAKVAQACAAFVPGDPTDPATTMGAMISREHRDRIKQAIDAGVAEGARLIAGGRIPQAGVPAGGFYLEPTVFADVSPTSTLATEEFFGPVLAIIPWDDEEEMLSAVHALDVGLTAAIWTADLARAHRLAREIDAGFVWVNEVGKHFLGAPYGGVKQSGIGRDECIGEMISFTREKNVHINFRPVSAT</sequence>
<evidence type="ECO:0000313" key="7">
    <source>
        <dbReference type="Proteomes" id="UP000509782"/>
    </source>
</evidence>
<evidence type="ECO:0000256" key="3">
    <source>
        <dbReference type="PROSITE-ProRule" id="PRU10007"/>
    </source>
</evidence>
<dbReference type="GO" id="GO:0016620">
    <property type="term" value="F:oxidoreductase activity, acting on the aldehyde or oxo group of donors, NAD or NADP as acceptor"/>
    <property type="evidence" value="ECO:0007669"/>
    <property type="project" value="InterPro"/>
</dbReference>